<protein>
    <submittedName>
        <fullName evidence="2">Uncharacterized protein</fullName>
    </submittedName>
</protein>
<evidence type="ECO:0000313" key="2">
    <source>
        <dbReference type="WBParaSite" id="sdigi.contig349.g7644.t1"/>
    </source>
</evidence>
<dbReference type="WBParaSite" id="sdigi.contig349.g7644.t1">
    <property type="protein sequence ID" value="sdigi.contig349.g7644.t1"/>
    <property type="gene ID" value="sdigi.contig349.g7644"/>
</dbReference>
<keyword evidence="1" id="KW-1185">Reference proteome</keyword>
<dbReference type="Proteomes" id="UP000887581">
    <property type="component" value="Unplaced"/>
</dbReference>
<dbReference type="AlphaFoldDB" id="A0A915PV27"/>
<reference evidence="2" key="1">
    <citation type="submission" date="2022-11" db="UniProtKB">
        <authorList>
            <consortium name="WormBaseParasite"/>
        </authorList>
    </citation>
    <scope>IDENTIFICATION</scope>
</reference>
<name>A0A915PV27_9BILA</name>
<proteinExistence type="predicted"/>
<sequence length="142" mass="15578">MSTSVSSSDDCPVNSKIRRRIIPPTTIPRPIPTLIPPIPSVFPPLFNPFTFISSPTTPLSLNFPHSSPPPILNTHTLTPAITQPVPAVIAPLPAALNQRIRQLSSYQSHGQQSFGTTIASTTTTRMLKRKTTKIWKPYDIKS</sequence>
<organism evidence="1 2">
    <name type="scientific">Setaria digitata</name>
    <dbReference type="NCBI Taxonomy" id="48799"/>
    <lineage>
        <taxon>Eukaryota</taxon>
        <taxon>Metazoa</taxon>
        <taxon>Ecdysozoa</taxon>
        <taxon>Nematoda</taxon>
        <taxon>Chromadorea</taxon>
        <taxon>Rhabditida</taxon>
        <taxon>Spirurina</taxon>
        <taxon>Spiruromorpha</taxon>
        <taxon>Filarioidea</taxon>
        <taxon>Setariidae</taxon>
        <taxon>Setaria</taxon>
    </lineage>
</organism>
<evidence type="ECO:0000313" key="1">
    <source>
        <dbReference type="Proteomes" id="UP000887581"/>
    </source>
</evidence>
<accession>A0A915PV27</accession>